<proteinExistence type="predicted"/>
<dbReference type="InterPro" id="IPR011006">
    <property type="entry name" value="CheY-like_superfamily"/>
</dbReference>
<feature type="domain" description="HTH araC/xylS-type" evidence="7">
    <location>
        <begin position="430"/>
        <end position="528"/>
    </location>
</feature>
<dbReference type="CDD" id="cd17536">
    <property type="entry name" value="REC_YesN-like"/>
    <property type="match status" value="1"/>
</dbReference>
<evidence type="ECO:0000256" key="1">
    <source>
        <dbReference type="ARBA" id="ARBA00018672"/>
    </source>
</evidence>
<evidence type="ECO:0000259" key="8">
    <source>
        <dbReference type="PROSITE" id="PS50110"/>
    </source>
</evidence>
<dbReference type="Gene3D" id="3.40.50.2300">
    <property type="match status" value="1"/>
</dbReference>
<dbReference type="InterPro" id="IPR018060">
    <property type="entry name" value="HTH_AraC"/>
</dbReference>
<evidence type="ECO:0000256" key="4">
    <source>
        <dbReference type="ARBA" id="ARBA00023163"/>
    </source>
</evidence>
<dbReference type="SMART" id="SM00448">
    <property type="entry name" value="REC"/>
    <property type="match status" value="1"/>
</dbReference>
<dbReference type="InterPro" id="IPR018062">
    <property type="entry name" value="HTH_AraC-typ_CS"/>
</dbReference>
<dbReference type="RefSeq" id="WP_193735121.1">
    <property type="nucleotide sequence ID" value="NZ_CP063304.1"/>
</dbReference>
<sequence>MYNLIVVDDEPLILESLYKMVERERGGKFYVHKASSAKEALEIFENVQINVLMTDIRMPQIDGIQLRDIVSDRWTDCLTIFLTGQENFQYAKEAVNENTISFVLKTEGDEAILLALDKIYARLDEIYEEKAHVLTLTNSLAELKPVVKHAIIDTLLFSEEMDTYQIEKMKMKLSYADIRFELDKPFLLATIRLAEGTDTVEREEIRNVFTQTLGGAYVILDVFLDDVSGILLAQSDSNNPNRLKGFIEIGYRICEKSELQIPDFFIFGEAVTARSVDEAYRNLNYRLYELDESEGIRIISQQLIMKKHVWKERVKGTTKEELQRLDQYLLHCDEEKYIQGIEKILFKCKELDDNEQAVTFSQISSRVLGAIMNYLPEDSDIFRKLKIDKLTNYCSHQDFCHAIVYCNEVAHLYFKKRREMKLDTKQFLVNKINKYIDMNIGEDLSLVNIGYYVGMNSTYTSRVYKEVTGNTLNHFIAEKRIDVAKSMLEDPFVKMTQIANAIGLHTSSHFTHFFKKHTGYTPQEYRKMVLQGENR</sequence>
<dbReference type="PANTHER" id="PTHR43280:SF2">
    <property type="entry name" value="HTH-TYPE TRANSCRIPTIONAL REGULATOR EXSA"/>
    <property type="match status" value="1"/>
</dbReference>
<dbReference type="PROSITE" id="PS50110">
    <property type="entry name" value="RESPONSE_REGULATORY"/>
    <property type="match status" value="1"/>
</dbReference>
<comment type="function">
    <text evidence="5">May play the central regulatory role in sporulation. It may be an element of the effector pathway responsible for the activation of sporulation genes in response to nutritional stress. Spo0A may act in concert with spo0H (a sigma factor) to control the expression of some genes that are critical to the sporulation process.</text>
</comment>
<evidence type="ECO:0000259" key="7">
    <source>
        <dbReference type="PROSITE" id="PS01124"/>
    </source>
</evidence>
<dbReference type="Pfam" id="PF12833">
    <property type="entry name" value="HTH_18"/>
    <property type="match status" value="1"/>
</dbReference>
<dbReference type="KEGG" id="bliq:INP51_12200"/>
<dbReference type="AlphaFoldDB" id="A0A7M2RET5"/>
<keyword evidence="6" id="KW-0597">Phosphoprotein</keyword>
<keyword evidence="2" id="KW-0805">Transcription regulation</keyword>
<keyword evidence="10" id="KW-1185">Reference proteome</keyword>
<evidence type="ECO:0000256" key="5">
    <source>
        <dbReference type="ARBA" id="ARBA00024867"/>
    </source>
</evidence>
<evidence type="ECO:0000256" key="2">
    <source>
        <dbReference type="ARBA" id="ARBA00023015"/>
    </source>
</evidence>
<evidence type="ECO:0000313" key="9">
    <source>
        <dbReference type="EMBL" id="QOV18759.1"/>
    </source>
</evidence>
<dbReference type="SUPFAM" id="SSF46689">
    <property type="entry name" value="Homeodomain-like"/>
    <property type="match status" value="1"/>
</dbReference>
<dbReference type="EMBL" id="CP063304">
    <property type="protein sequence ID" value="QOV18759.1"/>
    <property type="molecule type" value="Genomic_DNA"/>
</dbReference>
<dbReference type="PROSITE" id="PS01124">
    <property type="entry name" value="HTH_ARAC_FAMILY_2"/>
    <property type="match status" value="1"/>
</dbReference>
<evidence type="ECO:0000256" key="6">
    <source>
        <dbReference type="PROSITE-ProRule" id="PRU00169"/>
    </source>
</evidence>
<dbReference type="PANTHER" id="PTHR43280">
    <property type="entry name" value="ARAC-FAMILY TRANSCRIPTIONAL REGULATOR"/>
    <property type="match status" value="1"/>
</dbReference>
<dbReference type="PROSITE" id="PS00041">
    <property type="entry name" value="HTH_ARAC_FAMILY_1"/>
    <property type="match status" value="1"/>
</dbReference>
<name>A0A7M2RET5_9FIRM</name>
<keyword evidence="4" id="KW-0804">Transcription</keyword>
<dbReference type="Proteomes" id="UP000593601">
    <property type="component" value="Chromosome"/>
</dbReference>
<dbReference type="GO" id="GO:0043565">
    <property type="term" value="F:sequence-specific DNA binding"/>
    <property type="evidence" value="ECO:0007669"/>
    <property type="project" value="InterPro"/>
</dbReference>
<feature type="modified residue" description="4-aspartylphosphate" evidence="6">
    <location>
        <position position="55"/>
    </location>
</feature>
<protein>
    <recommendedName>
        <fullName evidence="1">Stage 0 sporulation protein A homolog</fullName>
    </recommendedName>
</protein>
<reference evidence="9 10" key="1">
    <citation type="submission" date="2020-10" db="EMBL/GenBank/DDBJ databases">
        <title>Blautia liquoris sp.nov., isolated from the mud in a fermentation cellar used for the production of Chinese strong-flavoured liquor.</title>
        <authorList>
            <person name="Lu L."/>
        </authorList>
    </citation>
    <scope>NUCLEOTIDE SEQUENCE [LARGE SCALE GENOMIC DNA]</scope>
    <source>
        <strain evidence="9 10">LZLJ-3</strain>
    </source>
</reference>
<accession>A0A7M2RET5</accession>
<dbReference type="InterPro" id="IPR001789">
    <property type="entry name" value="Sig_transdc_resp-reg_receiver"/>
</dbReference>
<evidence type="ECO:0000313" key="10">
    <source>
        <dbReference type="Proteomes" id="UP000593601"/>
    </source>
</evidence>
<dbReference type="GO" id="GO:0003700">
    <property type="term" value="F:DNA-binding transcription factor activity"/>
    <property type="evidence" value="ECO:0007669"/>
    <property type="project" value="InterPro"/>
</dbReference>
<dbReference type="Gene3D" id="1.10.10.60">
    <property type="entry name" value="Homeodomain-like"/>
    <property type="match status" value="2"/>
</dbReference>
<feature type="domain" description="Response regulatory" evidence="8">
    <location>
        <begin position="3"/>
        <end position="120"/>
    </location>
</feature>
<dbReference type="GO" id="GO:0000160">
    <property type="term" value="P:phosphorelay signal transduction system"/>
    <property type="evidence" value="ECO:0007669"/>
    <property type="project" value="InterPro"/>
</dbReference>
<dbReference type="Pfam" id="PF00072">
    <property type="entry name" value="Response_reg"/>
    <property type="match status" value="1"/>
</dbReference>
<keyword evidence="3" id="KW-0238">DNA-binding</keyword>
<dbReference type="SMART" id="SM00342">
    <property type="entry name" value="HTH_ARAC"/>
    <property type="match status" value="1"/>
</dbReference>
<organism evidence="9 10">
    <name type="scientific">Blautia liquoris</name>
    <dbReference type="NCBI Taxonomy" id="2779518"/>
    <lineage>
        <taxon>Bacteria</taxon>
        <taxon>Bacillati</taxon>
        <taxon>Bacillota</taxon>
        <taxon>Clostridia</taxon>
        <taxon>Lachnospirales</taxon>
        <taxon>Lachnospiraceae</taxon>
        <taxon>Blautia</taxon>
    </lineage>
</organism>
<dbReference type="SUPFAM" id="SSF52172">
    <property type="entry name" value="CheY-like"/>
    <property type="match status" value="1"/>
</dbReference>
<evidence type="ECO:0000256" key="3">
    <source>
        <dbReference type="ARBA" id="ARBA00023125"/>
    </source>
</evidence>
<gene>
    <name evidence="9" type="ORF">INP51_12200</name>
</gene>
<dbReference type="InterPro" id="IPR009057">
    <property type="entry name" value="Homeodomain-like_sf"/>
</dbReference>